<evidence type="ECO:0008006" key="5">
    <source>
        <dbReference type="Google" id="ProtNLM"/>
    </source>
</evidence>
<feature type="chain" id="PRO_5019287100" description="Blue (type 1) copper domain-containing protein" evidence="2">
    <location>
        <begin position="18"/>
        <end position="1104"/>
    </location>
</feature>
<accession>A0A409VC83</accession>
<dbReference type="PANTHER" id="PTHR21575:SF12">
    <property type="entry name" value="PROTEIN HID1"/>
    <property type="match status" value="1"/>
</dbReference>
<evidence type="ECO:0000256" key="2">
    <source>
        <dbReference type="SAM" id="SignalP"/>
    </source>
</evidence>
<feature type="compositionally biased region" description="Polar residues" evidence="1">
    <location>
        <begin position="912"/>
        <end position="921"/>
    </location>
</feature>
<feature type="compositionally biased region" description="Basic and acidic residues" evidence="1">
    <location>
        <begin position="944"/>
        <end position="957"/>
    </location>
</feature>
<keyword evidence="2" id="KW-0732">Signal</keyword>
<dbReference type="GO" id="GO:0000138">
    <property type="term" value="C:Golgi trans cisterna"/>
    <property type="evidence" value="ECO:0007669"/>
    <property type="project" value="TreeGrafter"/>
</dbReference>
<dbReference type="Pfam" id="PF12722">
    <property type="entry name" value="Hid1"/>
    <property type="match status" value="1"/>
</dbReference>
<dbReference type="InterPro" id="IPR026705">
    <property type="entry name" value="Hid-1/Ecm30"/>
</dbReference>
<feature type="signal peptide" evidence="2">
    <location>
        <begin position="1"/>
        <end position="17"/>
    </location>
</feature>
<feature type="region of interest" description="Disordered" evidence="1">
    <location>
        <begin position="868"/>
        <end position="957"/>
    </location>
</feature>
<evidence type="ECO:0000313" key="3">
    <source>
        <dbReference type="EMBL" id="PPQ64681.1"/>
    </source>
</evidence>
<evidence type="ECO:0000313" key="4">
    <source>
        <dbReference type="Proteomes" id="UP000284706"/>
    </source>
</evidence>
<proteinExistence type="predicted"/>
<feature type="region of interest" description="Disordered" evidence="1">
    <location>
        <begin position="382"/>
        <end position="420"/>
    </location>
</feature>
<sequence>MLTKSLALFLLPALAAAQYGGPPVGPASGGTTSAPAAAPSAPPSTSSQINIDVGAGGQFVFNPQNVTAAVGTLVTFYFPGNIAHSVTQSSFAEPCTYLAASSNSSGGFDSGLVSQPATFTINITDTTPIWFHCKAPTHCPTGMVGSINAPATGNTFDMFQSAAKALGSNAPTETDNGPVTGGVGAVATAAPSSDVGGSGSGSGSSSGARLRLSLPLMFAKLPQTFTAPFGLLGDEAKLAFPSQPNGITKLATVRHIPATDAYWEQYFILFDSASEVFSLITPHHIRRALTDAPENVATLIKVVANRLFNSISDHTFPSVAGSSVAAYANSFIKSAGVSQERNATKEVLNCLRILQRVLPVIFEVEGESNAFELEVLWKKEEAPDDAESSEPQFVIEDEDGSDEESEEKPQTPKTPQKNTAKKLLPSLGERLFSAVTDLLFCCGFTLPKSIQVDHHKINYVIWEKGIGSANSLGNTSMYDNNKTEVLRLLLVLLSRQIYIPAGSLFSHPSLFSLYIVQKMPRRDVLTILCSLLNTAMNSSATDTITIGTIAGKLPYNHLVFKGEDPRATLIATSLQVLCVLLDFQSGTAKDHVNENQTTSPTVKTNTFRYFIMKLHRTQDYEYLLNGILNVFEQHMATITNLLPGAKKSVPYMTEIIILFWKLIELNKKFCSFVLESEKSMDLVAYLLFYCVEIKDKPQQHGVCRAISYIVQTLSAESAFGLKLSNPIRVQLPTKWGPVDTAADFVIHAIYSIVATTSGSLTSLYPALIIALSNLAPYFQHISVTASARLIQLFTSFSNPLFLLSDEGHPRLLFFMLEVFSAVIYHHPAENPNITYGILQSRKIFEDLGTFTLARGLREVKRAQLAKEDRVQNAKGKAPVHDIESGDAGAEKARLLESEGAVRNDSEERELDNSASPRTSQGDEAITRSFMSPGTENPYVTDSPVSEKARGKMRERRSLSVDNSIPLDRLPPGLTRNGFVTSWQQGLPLDAVMIFISDVVQKVENMQRHRTVPSADVLKFLSSINLDHVLPNKPPIMARRFIWSDASMVWLTSLIWGEIYVRGMTPLGIWNATNVRLFFVKHTQHQQRQITDTVTNVVGGLLRRT</sequence>
<dbReference type="PANTHER" id="PTHR21575">
    <property type="entry name" value="PROTEIN HID1"/>
    <property type="match status" value="1"/>
</dbReference>
<keyword evidence="4" id="KW-1185">Reference proteome</keyword>
<feature type="compositionally biased region" description="Low complexity" evidence="1">
    <location>
        <begin position="29"/>
        <end position="46"/>
    </location>
</feature>
<dbReference type="GO" id="GO:0016020">
    <property type="term" value="C:membrane"/>
    <property type="evidence" value="ECO:0007669"/>
    <property type="project" value="TreeGrafter"/>
</dbReference>
<dbReference type="SUPFAM" id="SSF49503">
    <property type="entry name" value="Cupredoxins"/>
    <property type="match status" value="1"/>
</dbReference>
<dbReference type="Proteomes" id="UP000284706">
    <property type="component" value="Unassembled WGS sequence"/>
</dbReference>
<feature type="compositionally biased region" description="Basic and acidic residues" evidence="1">
    <location>
        <begin position="878"/>
        <end position="905"/>
    </location>
</feature>
<dbReference type="STRING" id="231916.A0A409VC83"/>
<dbReference type="FunCoup" id="A0A409VC83">
    <property type="interactions" value="2"/>
</dbReference>
<feature type="compositionally biased region" description="Acidic residues" evidence="1">
    <location>
        <begin position="395"/>
        <end position="406"/>
    </location>
</feature>
<comment type="caution">
    <text evidence="3">The sequence shown here is derived from an EMBL/GenBank/DDBJ whole genome shotgun (WGS) entry which is preliminary data.</text>
</comment>
<dbReference type="AlphaFoldDB" id="A0A409VC83"/>
<evidence type="ECO:0000256" key="1">
    <source>
        <dbReference type="SAM" id="MobiDB-lite"/>
    </source>
</evidence>
<gene>
    <name evidence="3" type="ORF">CVT26_002771</name>
</gene>
<organism evidence="3 4">
    <name type="scientific">Gymnopilus dilepis</name>
    <dbReference type="NCBI Taxonomy" id="231916"/>
    <lineage>
        <taxon>Eukaryota</taxon>
        <taxon>Fungi</taxon>
        <taxon>Dikarya</taxon>
        <taxon>Basidiomycota</taxon>
        <taxon>Agaricomycotina</taxon>
        <taxon>Agaricomycetes</taxon>
        <taxon>Agaricomycetidae</taxon>
        <taxon>Agaricales</taxon>
        <taxon>Agaricineae</taxon>
        <taxon>Hymenogastraceae</taxon>
        <taxon>Gymnopilus</taxon>
    </lineage>
</organism>
<dbReference type="GO" id="GO:0005797">
    <property type="term" value="C:Golgi medial cisterna"/>
    <property type="evidence" value="ECO:0007669"/>
    <property type="project" value="TreeGrafter"/>
</dbReference>
<dbReference type="InterPro" id="IPR008972">
    <property type="entry name" value="Cupredoxin"/>
</dbReference>
<feature type="compositionally biased region" description="Polar residues" evidence="1">
    <location>
        <begin position="928"/>
        <end position="943"/>
    </location>
</feature>
<dbReference type="Gene3D" id="2.60.40.420">
    <property type="entry name" value="Cupredoxins - blue copper proteins"/>
    <property type="match status" value="1"/>
</dbReference>
<dbReference type="OrthoDB" id="432953at2759"/>
<dbReference type="EMBL" id="NHYE01005664">
    <property type="protein sequence ID" value="PPQ64681.1"/>
    <property type="molecule type" value="Genomic_DNA"/>
</dbReference>
<feature type="region of interest" description="Disordered" evidence="1">
    <location>
        <begin position="25"/>
        <end position="46"/>
    </location>
</feature>
<name>A0A409VC83_9AGAR</name>
<reference evidence="3 4" key="1">
    <citation type="journal article" date="2018" name="Evol. Lett.">
        <title>Horizontal gene cluster transfer increased hallucinogenic mushroom diversity.</title>
        <authorList>
            <person name="Reynolds H.T."/>
            <person name="Vijayakumar V."/>
            <person name="Gluck-Thaler E."/>
            <person name="Korotkin H.B."/>
            <person name="Matheny P.B."/>
            <person name="Slot J.C."/>
        </authorList>
    </citation>
    <scope>NUCLEOTIDE SEQUENCE [LARGE SCALE GENOMIC DNA]</scope>
    <source>
        <strain evidence="3 4">SRW20</strain>
    </source>
</reference>
<dbReference type="CDD" id="cd00920">
    <property type="entry name" value="Cupredoxin"/>
    <property type="match status" value="1"/>
</dbReference>
<protein>
    <recommendedName>
        <fullName evidence="5">Blue (type 1) copper domain-containing protein</fullName>
    </recommendedName>
</protein>
<dbReference type="InParanoid" id="A0A409VC83"/>